<dbReference type="PANTHER" id="PTHR30217:SF10">
    <property type="entry name" value="23S RRNA 5-HYDROXYCYTIDINE C2501 SYNTHASE"/>
    <property type="match status" value="1"/>
</dbReference>
<dbReference type="GO" id="GO:0006508">
    <property type="term" value="P:proteolysis"/>
    <property type="evidence" value="ECO:0007669"/>
    <property type="project" value="UniProtKB-KW"/>
</dbReference>
<organism evidence="2 3">
    <name type="scientific">Hallerella porci</name>
    <dbReference type="NCBI Taxonomy" id="1945871"/>
    <lineage>
        <taxon>Bacteria</taxon>
        <taxon>Pseudomonadati</taxon>
        <taxon>Fibrobacterota</taxon>
        <taxon>Fibrobacteria</taxon>
        <taxon>Fibrobacterales</taxon>
        <taxon>Fibrobacteraceae</taxon>
        <taxon>Hallerella</taxon>
    </lineage>
</organism>
<gene>
    <name evidence="2" type="ORF">B0H50_13610</name>
</gene>
<keyword evidence="2" id="KW-0645">Protease</keyword>
<dbReference type="PANTHER" id="PTHR30217">
    <property type="entry name" value="PEPTIDASE U32 FAMILY"/>
    <property type="match status" value="1"/>
</dbReference>
<dbReference type="Pfam" id="PF01136">
    <property type="entry name" value="Peptidase_U32"/>
    <property type="match status" value="2"/>
</dbReference>
<sequence>MEDSENFELMLPVGDKDMFFAAIANGANAVYFGVPHWNARGRTQDFSFEDIRRMIRYARVRHVKTFLAMNILVFEDEMDDLPNFIDCLAELEPDAVIVQDVGLMRLFQAVAPGIEVHASTQMTIASKEGVEMARRLGCTRAVLARELSLHDIRTIAENSPLELEVFVHGALCVSFSGQCLTSENIGGRSANRGQCAQSCRLPYKMLVDGKPFDLHGKNYLFSPRDLSALDDIDELKSIGVKSFKVEGRLKSPEYVAAVTRAFRKKIDGEIVSNEDREPLEVLFSRGLGPGWLHGVDQQNLVNGNFSNHHGMHLGKVLHIDRKGITVEGIHHLEAGDGILFENPGEENSTGSRLFSYKISGENTVLEFANTFPLQSVSLGMDAFRNDSPAMEKRLRKTFSDRTNEKRTPIQLKLSGEFGEPLTLEIQDEDGNNVIAKAEKPLEKARTPQENFERIRNELAALSGTAYAADQISLEIPAGAFILDKEIRQLKKQAILFLNDTRLLRASITPEKLFGIGSEISAAAGTDLLLLSRSAYHSETPAEKTQITVLIRRPWQLEKLKGASIDRVILDLDWGVDYKKPMEIARSLGFQVGIATIRVLREGETKNLDKIVDLKPDFILVRNPGALIYLQKSGIPLEGDYSLNISNSLSAEWFLNEGLSTLHPSLDLNAAGTECLLKNFGGSHFEISVFEHLPAFYMEHCLYAANLTKANQFPYCGQICSKHHIDIVDHKGARHSLVPDAECRNTLYLERPQSALNLVPAFKQLGVNKFRLEMLEESASETADKVRLYAEALRGRLSLKTAAKLIGAEEKYGVAQGQLYHTEVWQNRKK</sequence>
<evidence type="ECO:0000313" key="3">
    <source>
        <dbReference type="Proteomes" id="UP000245523"/>
    </source>
</evidence>
<dbReference type="InterPro" id="IPR051454">
    <property type="entry name" value="RNA/ubiquinone_mod_enzymes"/>
</dbReference>
<evidence type="ECO:0000259" key="1">
    <source>
        <dbReference type="Pfam" id="PF12392"/>
    </source>
</evidence>
<keyword evidence="3" id="KW-1185">Reference proteome</keyword>
<dbReference type="Pfam" id="PF12392">
    <property type="entry name" value="DUF3656"/>
    <property type="match status" value="1"/>
</dbReference>
<dbReference type="InterPro" id="IPR001539">
    <property type="entry name" value="Peptidase_U32"/>
</dbReference>
<evidence type="ECO:0000313" key="2">
    <source>
        <dbReference type="EMBL" id="PWK92260.1"/>
    </source>
</evidence>
<dbReference type="GO" id="GO:0008233">
    <property type="term" value="F:peptidase activity"/>
    <property type="evidence" value="ECO:0007669"/>
    <property type="project" value="UniProtKB-KW"/>
</dbReference>
<dbReference type="Proteomes" id="UP000245523">
    <property type="component" value="Unassembled WGS sequence"/>
</dbReference>
<name>A0ABX5LHS8_9BACT</name>
<protein>
    <submittedName>
        <fullName evidence="2">Protease</fullName>
    </submittedName>
</protein>
<dbReference type="RefSeq" id="WP_106198657.1">
    <property type="nucleotide sequence ID" value="NZ_JAXEIU010000006.1"/>
</dbReference>
<reference evidence="2 3" key="1">
    <citation type="submission" date="2018-05" db="EMBL/GenBank/DDBJ databases">
        <title>Animal gut microbial communities from fecal samples from Wisconsin, USA.</title>
        <authorList>
            <person name="Neumann A."/>
        </authorList>
    </citation>
    <scope>NUCLEOTIDE SEQUENCE [LARGE SCALE GENOMIC DNA]</scope>
    <source>
        <strain evidence="2 3">UWS4</strain>
    </source>
</reference>
<comment type="caution">
    <text evidence="2">The sequence shown here is derived from an EMBL/GenBank/DDBJ whole genome shotgun (WGS) entry which is preliminary data.</text>
</comment>
<proteinExistence type="predicted"/>
<accession>A0ABX5LHS8</accession>
<dbReference type="EMBL" id="QGHD01000036">
    <property type="protein sequence ID" value="PWK92260.1"/>
    <property type="molecule type" value="Genomic_DNA"/>
</dbReference>
<feature type="domain" description="Peptidase U32 collagenase" evidence="1">
    <location>
        <begin position="383"/>
        <end position="501"/>
    </location>
</feature>
<keyword evidence="2" id="KW-0378">Hydrolase</keyword>
<dbReference type="InterPro" id="IPR020988">
    <property type="entry name" value="Pept_U32_collagenase"/>
</dbReference>